<dbReference type="InterPro" id="IPR004089">
    <property type="entry name" value="MCPsignal_dom"/>
</dbReference>
<accession>A0A1B2FAR4</accession>
<dbReference type="PROSITE" id="PS50112">
    <property type="entry name" value="PAS"/>
    <property type="match status" value="1"/>
</dbReference>
<dbReference type="GO" id="GO:0052131">
    <property type="term" value="P:positive aerotaxis"/>
    <property type="evidence" value="ECO:0007669"/>
    <property type="project" value="UniProtKB-ARBA"/>
</dbReference>
<name>A0A1B2FAR4_PSEPU</name>
<evidence type="ECO:0000313" key="16">
    <source>
        <dbReference type="EMBL" id="ANY89307.1"/>
    </source>
</evidence>
<dbReference type="PANTHER" id="PTHR32089">
    <property type="entry name" value="METHYL-ACCEPTING CHEMOTAXIS PROTEIN MCPB"/>
    <property type="match status" value="1"/>
</dbReference>
<evidence type="ECO:0000259" key="13">
    <source>
        <dbReference type="PROSITE" id="PS50111"/>
    </source>
</evidence>
<dbReference type="InterPro" id="IPR000014">
    <property type="entry name" value="PAS"/>
</dbReference>
<dbReference type="SMART" id="SM00283">
    <property type="entry name" value="MA"/>
    <property type="match status" value="1"/>
</dbReference>
<dbReference type="InterPro" id="IPR004090">
    <property type="entry name" value="Chemotax_Me-accpt_rcpt"/>
</dbReference>
<keyword evidence="4" id="KW-0145">Chemotaxis</keyword>
<dbReference type="SMART" id="SM00304">
    <property type="entry name" value="HAMP"/>
    <property type="match status" value="1"/>
</dbReference>
<dbReference type="EMBL" id="CP016634">
    <property type="protein sequence ID" value="ANY89307.1"/>
    <property type="molecule type" value="Genomic_DNA"/>
</dbReference>
<dbReference type="GO" id="GO:0004888">
    <property type="term" value="F:transmembrane signaling receptor activity"/>
    <property type="evidence" value="ECO:0007669"/>
    <property type="project" value="InterPro"/>
</dbReference>
<dbReference type="Pfam" id="PF08447">
    <property type="entry name" value="PAS_3"/>
    <property type="match status" value="1"/>
</dbReference>
<evidence type="ECO:0000259" key="15">
    <source>
        <dbReference type="PROSITE" id="PS50885"/>
    </source>
</evidence>
<comment type="similarity">
    <text evidence="10">Belongs to the methyl-accepting chemotaxis (MCP) protein family.</text>
</comment>
<reference evidence="16" key="1">
    <citation type="submission" date="2016-07" db="EMBL/GenBank/DDBJ databases">
        <title>New class B carbapenemase carried by novel plasmid in Pseudomonas putida enviromental strain in eastern Amazonia.</title>
        <authorList>
            <person name="Souza C.O."/>
            <person name="Lima K.V."/>
            <person name="Brasiliense D.M."/>
            <person name="Perez-Chaparro P.J."/>
            <person name="Mamizuka E.M."/>
            <person name="Lima M.O."/>
            <person name="Lima L.N."/>
            <person name="McCulloch J.A."/>
        </authorList>
    </citation>
    <scope>NUCLEOTIDE SEQUENCE [LARGE SCALE GENOMIC DNA]</scope>
    <source>
        <strain evidence="16">IEC33019</strain>
    </source>
</reference>
<dbReference type="AlphaFoldDB" id="A0A1B2FAR4"/>
<evidence type="ECO:0000259" key="14">
    <source>
        <dbReference type="PROSITE" id="PS50112"/>
    </source>
</evidence>
<dbReference type="Gene3D" id="1.10.287.950">
    <property type="entry name" value="Methyl-accepting chemotaxis protein"/>
    <property type="match status" value="1"/>
</dbReference>
<feature type="transmembrane region" description="Helical" evidence="12">
    <location>
        <begin position="144"/>
        <end position="168"/>
    </location>
</feature>
<keyword evidence="6 12" id="KW-0812">Transmembrane</keyword>
<evidence type="ECO:0000256" key="1">
    <source>
        <dbReference type="ARBA" id="ARBA00004429"/>
    </source>
</evidence>
<dbReference type="InterPro" id="IPR013655">
    <property type="entry name" value="PAS_fold_3"/>
</dbReference>
<dbReference type="GO" id="GO:0005886">
    <property type="term" value="C:plasma membrane"/>
    <property type="evidence" value="ECO:0007669"/>
    <property type="project" value="UniProtKB-SubCell"/>
</dbReference>
<evidence type="ECO:0000256" key="10">
    <source>
        <dbReference type="ARBA" id="ARBA00029447"/>
    </source>
</evidence>
<organism evidence="16">
    <name type="scientific">Pseudomonas putida</name>
    <name type="common">Arthrobacter siderocapsulatus</name>
    <dbReference type="NCBI Taxonomy" id="303"/>
    <lineage>
        <taxon>Bacteria</taxon>
        <taxon>Pseudomonadati</taxon>
        <taxon>Pseudomonadota</taxon>
        <taxon>Gammaproteobacteria</taxon>
        <taxon>Pseudomonadales</taxon>
        <taxon>Pseudomonadaceae</taxon>
        <taxon>Pseudomonas</taxon>
    </lineage>
</organism>
<evidence type="ECO:0000256" key="12">
    <source>
        <dbReference type="SAM" id="Phobius"/>
    </source>
</evidence>
<dbReference type="PROSITE" id="PS50885">
    <property type="entry name" value="HAMP"/>
    <property type="match status" value="1"/>
</dbReference>
<evidence type="ECO:0000256" key="2">
    <source>
        <dbReference type="ARBA" id="ARBA00022475"/>
    </source>
</evidence>
<evidence type="ECO:0000256" key="3">
    <source>
        <dbReference type="ARBA" id="ARBA00022481"/>
    </source>
</evidence>
<evidence type="ECO:0000256" key="9">
    <source>
        <dbReference type="ARBA" id="ARBA00023224"/>
    </source>
</evidence>
<dbReference type="FunFam" id="1.10.287.950:FF:000001">
    <property type="entry name" value="Methyl-accepting chemotaxis sensory transducer"/>
    <property type="match status" value="1"/>
</dbReference>
<dbReference type="CDD" id="cd11386">
    <property type="entry name" value="MCP_signal"/>
    <property type="match status" value="1"/>
</dbReference>
<gene>
    <name evidence="16" type="primary">aer_3</name>
    <name evidence="16" type="ORF">IEC33019_3789</name>
</gene>
<dbReference type="SUPFAM" id="SSF55785">
    <property type="entry name" value="PYP-like sensor domain (PAS domain)"/>
    <property type="match status" value="1"/>
</dbReference>
<keyword evidence="16" id="KW-0675">Receptor</keyword>
<dbReference type="NCBIfam" id="TIGR00229">
    <property type="entry name" value="sensory_box"/>
    <property type="match status" value="1"/>
</dbReference>
<evidence type="ECO:0000256" key="5">
    <source>
        <dbReference type="ARBA" id="ARBA00022519"/>
    </source>
</evidence>
<sequence length="527" mass="56966">MKCNLPVTGRQVDYPGDANILSTTDLDSRITYANDDFVRISGFTRDELLGHAHHIVRHPDMPPQAFEQMWGALTAGRSWMGLVKNRCKNGDHYWVSAFVSPISSGGRTIEYQSVRTRPSAEQVAAAERCYQQMREGQRNWRARLPVLGLGLRLSLGVTAALALVVGVGHGWQGLSLWSSLMEIMLAAGASSALLFWQLRPFERLRQQALAIADNPLSQQLYTGRRDAIGQIEFAMRMLKAQLGAVVGRIGDTSARLAGHSGSLVQALQASHANSLEQQEEADQVATAIHQMSASVAQVASSAQLASVAANQAEDETQAGHQVVDRNRCAIQDLAGSLVEASDAVHQLEQHSSDISGVLDVIRGIAEQTNLLALNAAIEAARAGDQGRGFAVVADEVRGLAQRTTQSTHEIQRMIGTLQEGARAAVQVMRQSSSHAGHSVEQAQLASGALDGISARVNQINEMSLQIAAAVEQQSQVSENINRNIISIRQASEATVDVGQRSHASATDVADLAMDLRRLADEFWRRCQ</sequence>
<keyword evidence="7 12" id="KW-1133">Transmembrane helix</keyword>
<dbReference type="CDD" id="cd00130">
    <property type="entry name" value="PAS"/>
    <property type="match status" value="1"/>
</dbReference>
<protein>
    <submittedName>
        <fullName evidence="16">Aerotaxis receptor</fullName>
    </submittedName>
</protein>
<keyword evidence="2" id="KW-1003">Cell membrane</keyword>
<dbReference type="Pfam" id="PF00015">
    <property type="entry name" value="MCPsignal"/>
    <property type="match status" value="1"/>
</dbReference>
<keyword evidence="8 12" id="KW-0472">Membrane</keyword>
<dbReference type="InterPro" id="IPR003660">
    <property type="entry name" value="HAMP_dom"/>
</dbReference>
<dbReference type="PANTHER" id="PTHR32089:SF74">
    <property type="entry name" value="METHYL-ACCEPTING CHEMOTAXIS PROTEIN AER"/>
    <property type="match status" value="1"/>
</dbReference>
<evidence type="ECO:0000256" key="7">
    <source>
        <dbReference type="ARBA" id="ARBA00022989"/>
    </source>
</evidence>
<dbReference type="InterPro" id="IPR035965">
    <property type="entry name" value="PAS-like_dom_sf"/>
</dbReference>
<dbReference type="PRINTS" id="PR00260">
    <property type="entry name" value="CHEMTRNSDUCR"/>
</dbReference>
<dbReference type="GO" id="GO:0007165">
    <property type="term" value="P:signal transduction"/>
    <property type="evidence" value="ECO:0007669"/>
    <property type="project" value="UniProtKB-KW"/>
</dbReference>
<comment type="subcellular location">
    <subcellularLocation>
        <location evidence="1">Cell inner membrane</location>
        <topology evidence="1">Multi-pass membrane protein</topology>
    </subcellularLocation>
</comment>
<evidence type="ECO:0000256" key="8">
    <source>
        <dbReference type="ARBA" id="ARBA00023136"/>
    </source>
</evidence>
<evidence type="ECO:0000256" key="6">
    <source>
        <dbReference type="ARBA" id="ARBA00022692"/>
    </source>
</evidence>
<keyword evidence="9 11" id="KW-0807">Transducer</keyword>
<dbReference type="SUPFAM" id="SSF58104">
    <property type="entry name" value="Methyl-accepting chemotaxis protein (MCP) signaling domain"/>
    <property type="match status" value="1"/>
</dbReference>
<evidence type="ECO:0000256" key="11">
    <source>
        <dbReference type="PROSITE-ProRule" id="PRU00284"/>
    </source>
</evidence>
<dbReference type="Gene3D" id="3.30.450.20">
    <property type="entry name" value="PAS domain"/>
    <property type="match status" value="1"/>
</dbReference>
<dbReference type="PROSITE" id="PS50111">
    <property type="entry name" value="CHEMOTAXIS_TRANSDUC_2"/>
    <property type="match status" value="1"/>
</dbReference>
<dbReference type="FunFam" id="3.30.450.20:FF:000046">
    <property type="entry name" value="Aerotaxis sensor receptor"/>
    <property type="match status" value="1"/>
</dbReference>
<feature type="domain" description="Methyl-accepting transducer" evidence="13">
    <location>
        <begin position="252"/>
        <end position="488"/>
    </location>
</feature>
<proteinExistence type="inferred from homology"/>
<feature type="transmembrane region" description="Helical" evidence="12">
    <location>
        <begin position="174"/>
        <end position="196"/>
    </location>
</feature>
<evidence type="ECO:0000256" key="4">
    <source>
        <dbReference type="ARBA" id="ARBA00022500"/>
    </source>
</evidence>
<keyword evidence="5" id="KW-0997">Cell inner membrane</keyword>
<feature type="domain" description="HAMP" evidence="15">
    <location>
        <begin position="195"/>
        <end position="247"/>
    </location>
</feature>
<keyword evidence="3" id="KW-0488">Methylation</keyword>
<feature type="domain" description="PAS" evidence="14">
    <location>
        <begin position="25"/>
        <end position="60"/>
    </location>
</feature>